<evidence type="ECO:0000256" key="1">
    <source>
        <dbReference type="SAM" id="MobiDB-lite"/>
    </source>
</evidence>
<feature type="region of interest" description="Disordered" evidence="1">
    <location>
        <begin position="59"/>
        <end position="85"/>
    </location>
</feature>
<sequence length="117" mass="12422">MQKVPQGGFQLLPRLGHVNPDGGAAPWRLHHAGHRQLFGQGFHLRLAVLHQPPLGRADTGGFHQPFGDNLIHGHGGGKVSRAGVGDSQQIQSSLNASVLPALAVQPHKHQIRQGADA</sequence>
<organism evidence="2">
    <name type="scientific">bioreactor metagenome</name>
    <dbReference type="NCBI Taxonomy" id="1076179"/>
    <lineage>
        <taxon>unclassified sequences</taxon>
        <taxon>metagenomes</taxon>
        <taxon>ecological metagenomes</taxon>
    </lineage>
</organism>
<evidence type="ECO:0000313" key="2">
    <source>
        <dbReference type="EMBL" id="MPM08695.1"/>
    </source>
</evidence>
<comment type="caution">
    <text evidence="2">The sequence shown here is derived from an EMBL/GenBank/DDBJ whole genome shotgun (WGS) entry which is preliminary data.</text>
</comment>
<gene>
    <name evidence="2" type="ORF">SDC9_55009</name>
</gene>
<dbReference type="AlphaFoldDB" id="A0A644WXQ7"/>
<proteinExistence type="predicted"/>
<accession>A0A644WXQ7</accession>
<protein>
    <submittedName>
        <fullName evidence="2">Uncharacterized protein</fullName>
    </submittedName>
</protein>
<dbReference type="EMBL" id="VSSQ01001480">
    <property type="protein sequence ID" value="MPM08695.1"/>
    <property type="molecule type" value="Genomic_DNA"/>
</dbReference>
<name>A0A644WXQ7_9ZZZZ</name>
<reference evidence="2" key="1">
    <citation type="submission" date="2019-08" db="EMBL/GenBank/DDBJ databases">
        <authorList>
            <person name="Kucharzyk K."/>
            <person name="Murdoch R.W."/>
            <person name="Higgins S."/>
            <person name="Loffler F."/>
        </authorList>
    </citation>
    <scope>NUCLEOTIDE SEQUENCE</scope>
</reference>